<protein>
    <recommendedName>
        <fullName evidence="5">Mce-associated membrane protein</fullName>
    </recommendedName>
</protein>
<dbReference type="Proteomes" id="UP001163203">
    <property type="component" value="Chromosome"/>
</dbReference>
<dbReference type="EMBL" id="CP113836">
    <property type="protein sequence ID" value="WAL64792.1"/>
    <property type="molecule type" value="Genomic_DNA"/>
</dbReference>
<name>A0ABY7B0P5_9PSEU</name>
<reference evidence="3" key="1">
    <citation type="submission" date="2022-11" db="EMBL/GenBank/DDBJ databases">
        <authorList>
            <person name="Mo P."/>
        </authorList>
    </citation>
    <scope>NUCLEOTIDE SEQUENCE</scope>
    <source>
        <strain evidence="3">HUAS 11-8</strain>
    </source>
</reference>
<proteinExistence type="predicted"/>
<evidence type="ECO:0008006" key="5">
    <source>
        <dbReference type="Google" id="ProtNLM"/>
    </source>
</evidence>
<dbReference type="RefSeq" id="WP_268755018.1">
    <property type="nucleotide sequence ID" value="NZ_CP113836.1"/>
</dbReference>
<gene>
    <name evidence="3" type="ORF">ORV05_28175</name>
</gene>
<dbReference type="PANTHER" id="PTHR37042:SF4">
    <property type="entry name" value="OUTER MEMBRANE PROTEIN RV1973"/>
    <property type="match status" value="1"/>
</dbReference>
<organism evidence="3 4">
    <name type="scientific">Amycolatopsis cynarae</name>
    <dbReference type="NCBI Taxonomy" id="2995223"/>
    <lineage>
        <taxon>Bacteria</taxon>
        <taxon>Bacillati</taxon>
        <taxon>Actinomycetota</taxon>
        <taxon>Actinomycetes</taxon>
        <taxon>Pseudonocardiales</taxon>
        <taxon>Pseudonocardiaceae</taxon>
        <taxon>Amycolatopsis</taxon>
    </lineage>
</organism>
<evidence type="ECO:0000256" key="2">
    <source>
        <dbReference type="ARBA" id="ARBA00023136"/>
    </source>
</evidence>
<evidence type="ECO:0000256" key="1">
    <source>
        <dbReference type="ARBA" id="ARBA00004370"/>
    </source>
</evidence>
<accession>A0ABY7B0P5</accession>
<keyword evidence="4" id="KW-1185">Reference proteome</keyword>
<sequence length="157" mass="16552">MMLLVGGVVTVLVLLGRAPSPVAAPPPPSAPSNLALSDPVATEAVRTQVSEALRAVFSIHGDTLDQARRDAGKYFTEAAAKQYETLLTQVPPENQRITVTVREAAVRTLTASKAELLVFVEQHMDKPGTAGTAGTAALVVTAEQVGQRWLIAALRTN</sequence>
<comment type="subcellular location">
    <subcellularLocation>
        <location evidence="1">Membrane</location>
    </subcellularLocation>
</comment>
<keyword evidence="2" id="KW-0472">Membrane</keyword>
<evidence type="ECO:0000313" key="4">
    <source>
        <dbReference type="Proteomes" id="UP001163203"/>
    </source>
</evidence>
<evidence type="ECO:0000313" key="3">
    <source>
        <dbReference type="EMBL" id="WAL64792.1"/>
    </source>
</evidence>
<dbReference type="PANTHER" id="PTHR37042">
    <property type="entry name" value="OUTER MEMBRANE PROTEIN RV1973"/>
    <property type="match status" value="1"/>
</dbReference>